<organism evidence="9 10">
    <name type="scientific">Salinisphaera orenii MK-B5</name>
    <dbReference type="NCBI Taxonomy" id="856730"/>
    <lineage>
        <taxon>Bacteria</taxon>
        <taxon>Pseudomonadati</taxon>
        <taxon>Pseudomonadota</taxon>
        <taxon>Gammaproteobacteria</taxon>
        <taxon>Salinisphaerales</taxon>
        <taxon>Salinisphaeraceae</taxon>
        <taxon>Salinisphaera</taxon>
    </lineage>
</organism>
<gene>
    <name evidence="6 8" type="primary">rplM</name>
    <name evidence="9" type="ORF">SAOR_08965</name>
</gene>
<evidence type="ECO:0000256" key="6">
    <source>
        <dbReference type="HAMAP-Rule" id="MF_01366"/>
    </source>
</evidence>
<dbReference type="GO" id="GO:0006412">
    <property type="term" value="P:translation"/>
    <property type="evidence" value="ECO:0007669"/>
    <property type="project" value="UniProtKB-UniRule"/>
</dbReference>
<dbReference type="PROSITE" id="PS00783">
    <property type="entry name" value="RIBOSOMAL_L13"/>
    <property type="match status" value="1"/>
</dbReference>
<dbReference type="Pfam" id="PF00572">
    <property type="entry name" value="Ribosomal_L13"/>
    <property type="match status" value="1"/>
</dbReference>
<dbReference type="PANTHER" id="PTHR11545:SF2">
    <property type="entry name" value="LARGE RIBOSOMAL SUBUNIT PROTEIN UL13M"/>
    <property type="match status" value="1"/>
</dbReference>
<evidence type="ECO:0000313" key="10">
    <source>
        <dbReference type="Proteomes" id="UP000283993"/>
    </source>
</evidence>
<dbReference type="PANTHER" id="PTHR11545">
    <property type="entry name" value="RIBOSOMAL PROTEIN L13"/>
    <property type="match status" value="1"/>
</dbReference>
<dbReference type="InterPro" id="IPR005823">
    <property type="entry name" value="Ribosomal_uL13_bac-type"/>
</dbReference>
<dbReference type="RefSeq" id="WP_123589394.1">
    <property type="nucleotide sequence ID" value="NZ_AYKH01000014.1"/>
</dbReference>
<protein>
    <recommendedName>
        <fullName evidence="5 6">Large ribosomal subunit protein uL13</fullName>
    </recommendedName>
</protein>
<evidence type="ECO:0000256" key="4">
    <source>
        <dbReference type="ARBA" id="ARBA00023274"/>
    </source>
</evidence>
<evidence type="ECO:0000256" key="1">
    <source>
        <dbReference type="ARBA" id="ARBA00006227"/>
    </source>
</evidence>
<dbReference type="Proteomes" id="UP000283993">
    <property type="component" value="Unassembled WGS sequence"/>
</dbReference>
<evidence type="ECO:0000256" key="8">
    <source>
        <dbReference type="RuleBase" id="RU003878"/>
    </source>
</evidence>
<comment type="similarity">
    <text evidence="1 6 7">Belongs to the universal ribosomal protein uL13 family.</text>
</comment>
<name>A0A423PNZ3_9GAMM</name>
<dbReference type="FunFam" id="3.90.1180.10:FF:000001">
    <property type="entry name" value="50S ribosomal protein L13"/>
    <property type="match status" value="1"/>
</dbReference>
<dbReference type="PIRSF" id="PIRSF002181">
    <property type="entry name" value="Ribosomal_L13"/>
    <property type="match status" value="1"/>
</dbReference>
<comment type="function">
    <text evidence="6 8">This protein is one of the early assembly proteins of the 50S ribosomal subunit, although it is not seen to bind rRNA by itself. It is important during the early stages of 50S assembly.</text>
</comment>
<evidence type="ECO:0000256" key="3">
    <source>
        <dbReference type="ARBA" id="ARBA00022980"/>
    </source>
</evidence>
<dbReference type="GO" id="GO:0022625">
    <property type="term" value="C:cytosolic large ribosomal subunit"/>
    <property type="evidence" value="ECO:0007669"/>
    <property type="project" value="TreeGrafter"/>
</dbReference>
<keyword evidence="3 6" id="KW-0689">Ribosomal protein</keyword>
<comment type="caution">
    <text evidence="9">The sequence shown here is derived from an EMBL/GenBank/DDBJ whole genome shotgun (WGS) entry which is preliminary data.</text>
</comment>
<dbReference type="EMBL" id="AYKH01000014">
    <property type="protein sequence ID" value="ROO27282.1"/>
    <property type="molecule type" value="Genomic_DNA"/>
</dbReference>
<dbReference type="GO" id="GO:0003735">
    <property type="term" value="F:structural constituent of ribosome"/>
    <property type="evidence" value="ECO:0007669"/>
    <property type="project" value="InterPro"/>
</dbReference>
<dbReference type="GO" id="GO:0003729">
    <property type="term" value="F:mRNA binding"/>
    <property type="evidence" value="ECO:0007669"/>
    <property type="project" value="TreeGrafter"/>
</dbReference>
<dbReference type="Gene3D" id="3.90.1180.10">
    <property type="entry name" value="Ribosomal protein L13"/>
    <property type="match status" value="1"/>
</dbReference>
<dbReference type="SUPFAM" id="SSF52161">
    <property type="entry name" value="Ribosomal protein L13"/>
    <property type="match status" value="1"/>
</dbReference>
<dbReference type="NCBIfam" id="TIGR01066">
    <property type="entry name" value="rplM_bact"/>
    <property type="match status" value="1"/>
</dbReference>
<dbReference type="InterPro" id="IPR005822">
    <property type="entry name" value="Ribosomal_uL13"/>
</dbReference>
<dbReference type="CDD" id="cd00392">
    <property type="entry name" value="Ribosomal_L13"/>
    <property type="match status" value="1"/>
</dbReference>
<evidence type="ECO:0000256" key="7">
    <source>
        <dbReference type="RuleBase" id="RU003877"/>
    </source>
</evidence>
<keyword evidence="10" id="KW-1185">Reference proteome</keyword>
<comment type="subunit">
    <text evidence="2 6">Part of the 50S ribosomal subunit.</text>
</comment>
<proteinExistence type="inferred from homology"/>
<dbReference type="InterPro" id="IPR036899">
    <property type="entry name" value="Ribosomal_uL13_sf"/>
</dbReference>
<sequence length="142" mass="15864">MKTFSAKKDEVPGDWFVVDAADKTLGRLASEVAFRLRGKHKPEFTPHMDVGDHIVVINASQVKVTGKKPQQKVYHRHTGYVGNLKSITLEDQLATHPERVIESAVKGMLPKNPLGRQMGRKLRVYPGAEHPHAAQQPQTLEI</sequence>
<dbReference type="AlphaFoldDB" id="A0A423PNZ3"/>
<reference evidence="9 10" key="1">
    <citation type="submission" date="2013-10" db="EMBL/GenBank/DDBJ databases">
        <title>Salinisphaera orenii MK-B5 Genome Sequencing.</title>
        <authorList>
            <person name="Lai Q."/>
            <person name="Li C."/>
            <person name="Shao Z."/>
        </authorList>
    </citation>
    <scope>NUCLEOTIDE SEQUENCE [LARGE SCALE GENOMIC DNA]</scope>
    <source>
        <strain evidence="9 10">MK-B5</strain>
    </source>
</reference>
<dbReference type="HAMAP" id="MF_01366">
    <property type="entry name" value="Ribosomal_uL13"/>
    <property type="match status" value="1"/>
</dbReference>
<evidence type="ECO:0000256" key="5">
    <source>
        <dbReference type="ARBA" id="ARBA00035201"/>
    </source>
</evidence>
<evidence type="ECO:0000256" key="2">
    <source>
        <dbReference type="ARBA" id="ARBA00011838"/>
    </source>
</evidence>
<accession>A0A423PNZ3</accession>
<dbReference type="InterPro" id="IPR023563">
    <property type="entry name" value="Ribosomal_uL13_CS"/>
</dbReference>
<keyword evidence="4 6" id="KW-0687">Ribonucleoprotein</keyword>
<dbReference type="GO" id="GO:0017148">
    <property type="term" value="P:negative regulation of translation"/>
    <property type="evidence" value="ECO:0007669"/>
    <property type="project" value="TreeGrafter"/>
</dbReference>
<evidence type="ECO:0000313" key="9">
    <source>
        <dbReference type="EMBL" id="ROO27282.1"/>
    </source>
</evidence>